<evidence type="ECO:0000313" key="4">
    <source>
        <dbReference type="Proteomes" id="UP000758155"/>
    </source>
</evidence>
<feature type="compositionally biased region" description="Polar residues" evidence="1">
    <location>
        <begin position="400"/>
        <end position="429"/>
    </location>
</feature>
<keyword evidence="2" id="KW-0472">Membrane</keyword>
<evidence type="ECO:0000313" key="3">
    <source>
        <dbReference type="EMBL" id="KAF3035091.1"/>
    </source>
</evidence>
<gene>
    <name evidence="3" type="ORF">E8E12_002267</name>
</gene>
<name>A0A9P5BXZ5_9PLEO</name>
<keyword evidence="2" id="KW-1133">Transmembrane helix</keyword>
<reference evidence="3" key="1">
    <citation type="submission" date="2019-04" db="EMBL/GenBank/DDBJ databases">
        <title>Sequencing of skin fungus with MAO and IRED activity.</title>
        <authorList>
            <person name="Marsaioli A.J."/>
            <person name="Bonatto J.M.C."/>
            <person name="Reis Junior O."/>
        </authorList>
    </citation>
    <scope>NUCLEOTIDE SEQUENCE</scope>
    <source>
        <strain evidence="3">28M1</strain>
    </source>
</reference>
<dbReference type="EMBL" id="SWKV01000061">
    <property type="protein sequence ID" value="KAF3035091.1"/>
    <property type="molecule type" value="Genomic_DNA"/>
</dbReference>
<keyword evidence="2" id="KW-0812">Transmembrane</keyword>
<evidence type="ECO:0000256" key="2">
    <source>
        <dbReference type="SAM" id="Phobius"/>
    </source>
</evidence>
<dbReference type="AlphaFoldDB" id="A0A9P5BXZ5"/>
<dbReference type="OrthoDB" id="5287717at2759"/>
<feature type="transmembrane region" description="Helical" evidence="2">
    <location>
        <begin position="206"/>
        <end position="225"/>
    </location>
</feature>
<organism evidence="3 4">
    <name type="scientific">Didymella heteroderae</name>
    <dbReference type="NCBI Taxonomy" id="1769908"/>
    <lineage>
        <taxon>Eukaryota</taxon>
        <taxon>Fungi</taxon>
        <taxon>Dikarya</taxon>
        <taxon>Ascomycota</taxon>
        <taxon>Pezizomycotina</taxon>
        <taxon>Dothideomycetes</taxon>
        <taxon>Pleosporomycetidae</taxon>
        <taxon>Pleosporales</taxon>
        <taxon>Pleosporineae</taxon>
        <taxon>Didymellaceae</taxon>
        <taxon>Didymella</taxon>
    </lineage>
</organism>
<feature type="compositionally biased region" description="Polar residues" evidence="1">
    <location>
        <begin position="30"/>
        <end position="46"/>
    </location>
</feature>
<sequence>MNDGRVWEMDCYPSGENSSGDYTTFPAGNADSSYQRGSNAPSLNDDLSSRIRTENSIASLTSRHDFHGNEHQPDTVLSAYGAPARRFYLRTAVGVFGPLIILIYVLVIWRTYLSPTVSKSSTAFGPTGAKWVFYSWFIAGVVGLGLSRYGLAGAEVGMIAHPRWKVKDKMQLMLHADGTWTGLSGWAKTGKWMVQMRRAESRHTPGRLWAVLALPSFVVLAAWLFSCLCIEMATGFHHGVREPTEVMGFVYEDFNANPGGRKPSRGSFPSAQIPRFGAIYTPESFDRSTVEFLQTVPVILPDSEGVEEIFITAQSEAPIEGKAWGLLVHYDCKVVEKQTDLRLLNDRKLAVDIWERGSSVEPDPIPAEVSISVEKRQDLPVIFTPSPIVRPTRTVFSKIPESTSRTEIIPPTGNSPLAGSTSLTESTSLPAFPSPGPDDDIPPAYHYGTQFNISYRSYPLHDNATLVEVRKEPRAQWNGAINVGGEAGALNMDAVIETAYESWPFPNGPGSENPCHMPSDSSDNPATSYCYYNADTTADSYPGIDRKRLFEVLLWQGIQIQEGWGNSQFNASLYNLTIDHNITELYGEYTGLNSGANADEDPDSEKQGEGLTAIGVSCTSSSSVGTADIDGVRSTYSNFVRTDSPIPARKGDCARRFGAETLACTLDLNSTGALQWLFDSIGAPPPLDMSDPNNLLGNGDWRENAQLTYLQASQLRQSLLQAFSNYAIRLMYNDGRDFIAADGSRVRTSNPNVTAFAAGRVITPGVMPPGIPVALFAFWALITSSLCLLYGTRRRWSAVLDTATVLKLGAELEIPGFGGEVDRSEASGRVGLRTNANVVGKGKF</sequence>
<protein>
    <submittedName>
        <fullName evidence="3">Uncharacterized protein</fullName>
    </submittedName>
</protein>
<evidence type="ECO:0000256" key="1">
    <source>
        <dbReference type="SAM" id="MobiDB-lite"/>
    </source>
</evidence>
<accession>A0A9P5BXZ5</accession>
<comment type="caution">
    <text evidence="3">The sequence shown here is derived from an EMBL/GenBank/DDBJ whole genome shotgun (WGS) entry which is preliminary data.</text>
</comment>
<keyword evidence="4" id="KW-1185">Reference proteome</keyword>
<dbReference type="Proteomes" id="UP000758155">
    <property type="component" value="Unassembled WGS sequence"/>
</dbReference>
<feature type="transmembrane region" description="Helical" evidence="2">
    <location>
        <begin position="131"/>
        <end position="151"/>
    </location>
</feature>
<feature type="transmembrane region" description="Helical" evidence="2">
    <location>
        <begin position="87"/>
        <end position="111"/>
    </location>
</feature>
<feature type="region of interest" description="Disordered" evidence="1">
    <location>
        <begin position="400"/>
        <end position="438"/>
    </location>
</feature>
<proteinExistence type="predicted"/>
<feature type="transmembrane region" description="Helical" evidence="2">
    <location>
        <begin position="770"/>
        <end position="790"/>
    </location>
</feature>
<feature type="region of interest" description="Disordered" evidence="1">
    <location>
        <begin position="18"/>
        <end position="47"/>
    </location>
</feature>